<name>A0A8S1EZH5_9PELO</name>
<dbReference type="PROSITE" id="PS50102">
    <property type="entry name" value="RRM"/>
    <property type="match status" value="1"/>
</dbReference>
<feature type="compositionally biased region" description="Low complexity" evidence="6">
    <location>
        <begin position="218"/>
        <end position="233"/>
    </location>
</feature>
<reference evidence="8 9" key="1">
    <citation type="submission" date="2020-04" db="EMBL/GenBank/DDBJ databases">
        <authorList>
            <person name="Laetsch R D."/>
            <person name="Stevens L."/>
            <person name="Kumar S."/>
            <person name="Blaxter L. M."/>
        </authorList>
    </citation>
    <scope>NUCLEOTIDE SEQUENCE [LARGE SCALE GENOMIC DNA]</scope>
</reference>
<dbReference type="GO" id="GO:0006397">
    <property type="term" value="P:mRNA processing"/>
    <property type="evidence" value="ECO:0007669"/>
    <property type="project" value="UniProtKB-KW"/>
</dbReference>
<keyword evidence="3" id="KW-0507">mRNA processing</keyword>
<dbReference type="SUPFAM" id="SSF54928">
    <property type="entry name" value="RNA-binding domain, RBD"/>
    <property type="match status" value="1"/>
</dbReference>
<organism evidence="8 9">
    <name type="scientific">Caenorhabditis bovis</name>
    <dbReference type="NCBI Taxonomy" id="2654633"/>
    <lineage>
        <taxon>Eukaryota</taxon>
        <taxon>Metazoa</taxon>
        <taxon>Ecdysozoa</taxon>
        <taxon>Nematoda</taxon>
        <taxon>Chromadorea</taxon>
        <taxon>Rhabditida</taxon>
        <taxon>Rhabditina</taxon>
        <taxon>Rhabditomorpha</taxon>
        <taxon>Rhabditoidea</taxon>
        <taxon>Rhabditidae</taxon>
        <taxon>Peloderinae</taxon>
        <taxon>Caenorhabditis</taxon>
    </lineage>
</organism>
<keyword evidence="9" id="KW-1185">Reference proteome</keyword>
<feature type="region of interest" description="Disordered" evidence="6">
    <location>
        <begin position="477"/>
        <end position="518"/>
    </location>
</feature>
<evidence type="ECO:0000256" key="2">
    <source>
        <dbReference type="ARBA" id="ARBA00006265"/>
    </source>
</evidence>
<dbReference type="GO" id="GO:0003723">
    <property type="term" value="F:RNA binding"/>
    <property type="evidence" value="ECO:0007669"/>
    <property type="project" value="UniProtKB-UniRule"/>
</dbReference>
<dbReference type="InterPro" id="IPR035979">
    <property type="entry name" value="RBD_domain_sf"/>
</dbReference>
<proteinExistence type="inferred from homology"/>
<feature type="compositionally biased region" description="Basic residues" evidence="6">
    <location>
        <begin position="493"/>
        <end position="518"/>
    </location>
</feature>
<evidence type="ECO:0000313" key="8">
    <source>
        <dbReference type="EMBL" id="CAB3406734.1"/>
    </source>
</evidence>
<keyword evidence="5" id="KW-0694">RNA-binding</keyword>
<dbReference type="Proteomes" id="UP000494206">
    <property type="component" value="Unassembled WGS sequence"/>
</dbReference>
<keyword evidence="4" id="KW-0539">Nucleus</keyword>
<feature type="domain" description="RRM" evidence="7">
    <location>
        <begin position="96"/>
        <end position="189"/>
    </location>
</feature>
<dbReference type="OrthoDB" id="10065185at2759"/>
<evidence type="ECO:0000256" key="6">
    <source>
        <dbReference type="SAM" id="MobiDB-lite"/>
    </source>
</evidence>
<dbReference type="EMBL" id="CADEPM010000005">
    <property type="protein sequence ID" value="CAB3406734.1"/>
    <property type="molecule type" value="Genomic_DNA"/>
</dbReference>
<evidence type="ECO:0000313" key="9">
    <source>
        <dbReference type="Proteomes" id="UP000494206"/>
    </source>
</evidence>
<dbReference type="GO" id="GO:0005634">
    <property type="term" value="C:nucleus"/>
    <property type="evidence" value="ECO:0007669"/>
    <property type="project" value="UniProtKB-SubCell"/>
</dbReference>
<comment type="similarity">
    <text evidence="2">Belongs to the RRM CPSF6/7 family.</text>
</comment>
<dbReference type="PANTHER" id="PTHR23204">
    <property type="entry name" value="CLEAVAGE AND POLYADENYLATION SPECIFIC FACTOR"/>
    <property type="match status" value="1"/>
</dbReference>
<dbReference type="InterPro" id="IPR057951">
    <property type="entry name" value="CPSF6/7_RSLD_N"/>
</dbReference>
<dbReference type="InterPro" id="IPR000504">
    <property type="entry name" value="RRM_dom"/>
</dbReference>
<sequence>MTDVDESVLLADCGDISEEPIDESALLDQHDDDVLDLKDEIKEDPVKDEIDLYDDAIAPTNAPAETVTTVKTPVPPTSANHSAPITKVNHTDGKKYCCYVGNLTWYATDADLLKLIASIGIDKSDYADCKFFENRTNGQSKGYALLVFNSDSAVKTVMEILPTKSLHGQSLIVLSYSKTNQAKLEEAQIKNQTRPDVKKKTDDGCLNMGTIRIGSGTMMNNRGGMQQTQQQNRNPPPLMMQNSGTMMRGPQPLMNTNLMPQNTIRLQINGQPSQVPMLNRNTIGASQSMMGNIAPSAMPQQNIIMQNAMSQPPRPLMSGMTTTPLGVQQVGMSAPPPTMIGQQFIQNRPPQYGQPIQTGIAQPLMSVNTAMRPPTNGIPPPVHVNPQMFPGVQAAQGAPLSDAEFEEIMNRNITVSSSAIGRAVADASAGDIKGARETLITAIELIRKSRIGSDERCRGLVQSLDETLRGIESRVDYSRGKSYRDRSRSRDRERKRRRRSRTRSYSRSPSPHRSRRRY</sequence>
<feature type="region of interest" description="Disordered" evidence="6">
    <location>
        <begin position="216"/>
        <end position="236"/>
    </location>
</feature>
<dbReference type="InterPro" id="IPR012677">
    <property type="entry name" value="Nucleotide-bd_a/b_plait_sf"/>
</dbReference>
<dbReference type="AlphaFoldDB" id="A0A8S1EZH5"/>
<dbReference type="Gene3D" id="3.30.70.330">
    <property type="match status" value="1"/>
</dbReference>
<dbReference type="InterPro" id="IPR034772">
    <property type="entry name" value="CPSF6/7"/>
</dbReference>
<evidence type="ECO:0000256" key="3">
    <source>
        <dbReference type="ARBA" id="ARBA00022664"/>
    </source>
</evidence>
<protein>
    <recommendedName>
        <fullName evidence="7">RRM domain-containing protein</fullName>
    </recommendedName>
</protein>
<dbReference type="SMART" id="SM00360">
    <property type="entry name" value="RRM"/>
    <property type="match status" value="1"/>
</dbReference>
<comment type="subcellular location">
    <subcellularLocation>
        <location evidence="1">Nucleus</location>
    </subcellularLocation>
</comment>
<dbReference type="Pfam" id="PF00076">
    <property type="entry name" value="RRM_1"/>
    <property type="match status" value="1"/>
</dbReference>
<evidence type="ECO:0000256" key="5">
    <source>
        <dbReference type="PROSITE-ProRule" id="PRU00176"/>
    </source>
</evidence>
<dbReference type="Pfam" id="PF25524">
    <property type="entry name" value="RSLD_CPSF6"/>
    <property type="match status" value="1"/>
</dbReference>
<gene>
    <name evidence="8" type="ORF">CBOVIS_LOCUS8764</name>
</gene>
<comment type="caution">
    <text evidence="8">The sequence shown here is derived from an EMBL/GenBank/DDBJ whole genome shotgun (WGS) entry which is preliminary data.</text>
</comment>
<evidence type="ECO:0000259" key="7">
    <source>
        <dbReference type="PROSITE" id="PS50102"/>
    </source>
</evidence>
<evidence type="ECO:0000256" key="4">
    <source>
        <dbReference type="ARBA" id="ARBA00023242"/>
    </source>
</evidence>
<feature type="compositionally biased region" description="Basic and acidic residues" evidence="6">
    <location>
        <begin position="477"/>
        <end position="492"/>
    </location>
</feature>
<evidence type="ECO:0000256" key="1">
    <source>
        <dbReference type="ARBA" id="ARBA00004123"/>
    </source>
</evidence>
<accession>A0A8S1EZH5</accession>